<dbReference type="PATRIC" id="fig|1710894.3.peg.1087"/>
<dbReference type="Proteomes" id="UP000092382">
    <property type="component" value="Unassembled WGS sequence"/>
</dbReference>
<accession>A0A1B7VTQ3</accession>
<name>A0A1B7VTQ3_APHFL</name>
<dbReference type="InterPro" id="IPR007791">
    <property type="entry name" value="DjlA_N"/>
</dbReference>
<dbReference type="CDD" id="cd07176">
    <property type="entry name" value="terB"/>
    <property type="match status" value="1"/>
</dbReference>
<dbReference type="Pfam" id="PF05099">
    <property type="entry name" value="TerB"/>
    <property type="match status" value="1"/>
</dbReference>
<feature type="domain" description="Co-chaperone DjlA N-terminal" evidence="1">
    <location>
        <begin position="22"/>
        <end position="137"/>
    </location>
</feature>
<proteinExistence type="predicted"/>
<dbReference type="InterPro" id="IPR029024">
    <property type="entry name" value="TerB-like"/>
</dbReference>
<sequence>MGLFDRIAGSSKKASSTLGPAEAFAAIALIAVASDGYISDTEGEAISTILGRMQLFRSYPSDVMRKMFDKLLSIMKREGLDALLNAAITALPHDLTETAFAVATDIVLADGEVTEEEQKLLNDLFQLLEISEETAIKIIDVMLIKNQG</sequence>
<gene>
    <name evidence="2" type="ORF">AN481_14155</name>
</gene>
<dbReference type="STRING" id="1803587.GCA_001593825_02745"/>
<dbReference type="AlphaFoldDB" id="A0A1B7VTQ3"/>
<protein>
    <submittedName>
        <fullName evidence="2">Tellurite resistance protein TerB</fullName>
    </submittedName>
</protein>
<evidence type="ECO:0000259" key="1">
    <source>
        <dbReference type="Pfam" id="PF05099"/>
    </source>
</evidence>
<dbReference type="EMBL" id="LJOY01000050">
    <property type="protein sequence ID" value="OBQ24276.1"/>
    <property type="molecule type" value="Genomic_DNA"/>
</dbReference>
<evidence type="ECO:0000313" key="2">
    <source>
        <dbReference type="EMBL" id="OBQ24276.1"/>
    </source>
</evidence>
<dbReference type="SUPFAM" id="SSF158682">
    <property type="entry name" value="TerB-like"/>
    <property type="match status" value="1"/>
</dbReference>
<dbReference type="Gene3D" id="1.10.3680.10">
    <property type="entry name" value="TerB-like"/>
    <property type="match status" value="1"/>
</dbReference>
<evidence type="ECO:0000313" key="3">
    <source>
        <dbReference type="Proteomes" id="UP000092382"/>
    </source>
</evidence>
<organism evidence="2 3">
    <name type="scientific">Aphanizomenon flos-aquae LD13</name>
    <dbReference type="NCBI Taxonomy" id="1710894"/>
    <lineage>
        <taxon>Bacteria</taxon>
        <taxon>Bacillati</taxon>
        <taxon>Cyanobacteriota</taxon>
        <taxon>Cyanophyceae</taxon>
        <taxon>Nostocales</taxon>
        <taxon>Aphanizomenonaceae</taxon>
        <taxon>Aphanizomenon</taxon>
    </lineage>
</organism>
<reference evidence="2 3" key="1">
    <citation type="submission" date="2015-09" db="EMBL/GenBank/DDBJ databases">
        <title>Whole genome shotgun sequence assembly of Aphanizomenon flos-aquae UKL13.</title>
        <authorList>
            <person name="Driscoll C."/>
        </authorList>
    </citation>
    <scope>NUCLEOTIDE SEQUENCE [LARGE SCALE GENOMIC DNA]</scope>
    <source>
        <strain evidence="2">MDT13</strain>
    </source>
</reference>
<comment type="caution">
    <text evidence="2">The sequence shown here is derived from an EMBL/GenBank/DDBJ whole genome shotgun (WGS) entry which is preliminary data.</text>
</comment>